<evidence type="ECO:0000313" key="2">
    <source>
        <dbReference type="EMBL" id="RAR13618.1"/>
    </source>
</evidence>
<comment type="caution">
    <text evidence="2">The sequence shown here is derived from an EMBL/GenBank/DDBJ whole genome shotgun (WGS) entry which is preliminary data.</text>
</comment>
<name>A0A364N8G7_STELY</name>
<dbReference type="EMBL" id="QGDH01000033">
    <property type="protein sequence ID" value="RAR13618.1"/>
    <property type="molecule type" value="Genomic_DNA"/>
</dbReference>
<dbReference type="Proteomes" id="UP000249619">
    <property type="component" value="Unassembled WGS sequence"/>
</dbReference>
<keyword evidence="3" id="KW-1185">Reference proteome</keyword>
<organism evidence="2 3">
    <name type="scientific">Stemphylium lycopersici</name>
    <name type="common">Tomato gray leaf spot disease fungus</name>
    <name type="synonym">Thyrospora lycopersici</name>
    <dbReference type="NCBI Taxonomy" id="183478"/>
    <lineage>
        <taxon>Eukaryota</taxon>
        <taxon>Fungi</taxon>
        <taxon>Dikarya</taxon>
        <taxon>Ascomycota</taxon>
        <taxon>Pezizomycotina</taxon>
        <taxon>Dothideomycetes</taxon>
        <taxon>Pleosporomycetidae</taxon>
        <taxon>Pleosporales</taxon>
        <taxon>Pleosporineae</taxon>
        <taxon>Pleosporaceae</taxon>
        <taxon>Stemphylium</taxon>
    </lineage>
</organism>
<dbReference type="PROSITE" id="PS51257">
    <property type="entry name" value="PROKAR_LIPOPROTEIN"/>
    <property type="match status" value="1"/>
</dbReference>
<evidence type="ECO:0000313" key="3">
    <source>
        <dbReference type="Proteomes" id="UP000249619"/>
    </source>
</evidence>
<gene>
    <name evidence="2" type="ORF">DDE83_003076</name>
</gene>
<sequence length="149" mass="15147">MKFTGIIASILLSSSCASAVAVSPKGGNADISLGKRQFLDGETATEIVEEVLTDARNDSIAKIRNALVPALDPRCPEPVARRCQDCVTGAQITAISAITGCGIATAAAVTAASEFTIGVGFLGLAGFTVCEGGVMGNYETALNVCKGYT</sequence>
<evidence type="ECO:0000256" key="1">
    <source>
        <dbReference type="SAM" id="SignalP"/>
    </source>
</evidence>
<accession>A0A364N8G7</accession>
<reference evidence="3" key="1">
    <citation type="submission" date="2018-05" db="EMBL/GenBank/DDBJ databases">
        <title>Draft genome sequence of Stemphylium lycopersici strain CIDEFI 213.</title>
        <authorList>
            <person name="Medina R."/>
            <person name="Franco M.E.E."/>
            <person name="Lucentini C.G."/>
            <person name="Saparrat M.C.N."/>
            <person name="Balatti P.A."/>
        </authorList>
    </citation>
    <scope>NUCLEOTIDE SEQUENCE [LARGE SCALE GENOMIC DNA]</scope>
    <source>
        <strain evidence="3">CIDEFI 213</strain>
    </source>
</reference>
<dbReference type="AlphaFoldDB" id="A0A364N8G7"/>
<keyword evidence="1" id="KW-0732">Signal</keyword>
<protein>
    <submittedName>
        <fullName evidence="2">Uncharacterized protein</fullName>
    </submittedName>
</protein>
<proteinExistence type="predicted"/>
<feature type="signal peptide" evidence="1">
    <location>
        <begin position="1"/>
        <end position="19"/>
    </location>
</feature>
<feature type="chain" id="PRO_5016841895" evidence="1">
    <location>
        <begin position="20"/>
        <end position="149"/>
    </location>
</feature>